<gene>
    <name evidence="1" type="ORF">LWC34_37870</name>
</gene>
<evidence type="ECO:0000313" key="2">
    <source>
        <dbReference type="Proteomes" id="UP001521150"/>
    </source>
</evidence>
<name>A0ABS8ZLE0_9PSEU</name>
<evidence type="ECO:0008006" key="3">
    <source>
        <dbReference type="Google" id="ProtNLM"/>
    </source>
</evidence>
<protein>
    <recommendedName>
        <fullName evidence="3">PE family protein</fullName>
    </recommendedName>
</protein>
<evidence type="ECO:0000313" key="1">
    <source>
        <dbReference type="EMBL" id="MCE7008540.1"/>
    </source>
</evidence>
<accession>A0ABS8ZLE0</accession>
<dbReference type="RefSeq" id="WP_233730031.1">
    <property type="nucleotide sequence ID" value="NZ_JAJVCN010000003.1"/>
</dbReference>
<proteinExistence type="predicted"/>
<dbReference type="Proteomes" id="UP001521150">
    <property type="component" value="Unassembled WGS sequence"/>
</dbReference>
<comment type="caution">
    <text evidence="1">The sequence shown here is derived from an EMBL/GenBank/DDBJ whole genome shotgun (WGS) entry which is preliminary data.</text>
</comment>
<reference evidence="1 2" key="1">
    <citation type="submission" date="2021-12" db="EMBL/GenBank/DDBJ databases">
        <title>Genome sequence of Kibdelosporangium philippinense ATCC 49844.</title>
        <authorList>
            <person name="Fedorov E.A."/>
            <person name="Omeragic M."/>
            <person name="Shalygina K.F."/>
            <person name="Maclea K.S."/>
        </authorList>
    </citation>
    <scope>NUCLEOTIDE SEQUENCE [LARGE SCALE GENOMIC DNA]</scope>
    <source>
        <strain evidence="1 2">ATCC 49844</strain>
    </source>
</reference>
<organism evidence="1 2">
    <name type="scientific">Kibdelosporangium philippinense</name>
    <dbReference type="NCBI Taxonomy" id="211113"/>
    <lineage>
        <taxon>Bacteria</taxon>
        <taxon>Bacillati</taxon>
        <taxon>Actinomycetota</taxon>
        <taxon>Actinomycetes</taxon>
        <taxon>Pseudonocardiales</taxon>
        <taxon>Pseudonocardiaceae</taxon>
        <taxon>Kibdelosporangium</taxon>
    </lineage>
</organism>
<keyword evidence="2" id="KW-1185">Reference proteome</keyword>
<sequence>MPEGLEQDQEPGTAEQQVDSEIVLGQVGGAIASAFDGEYEHHSGGGGAGGYYEFTSLAELDGIIARVKAVHETILTDGEKFQRAAELAQPPAADIMSVMQAKATQQWLIRAYEHNQMLLQVANAAIRKLETSRKLYASTEQGVTSDMNNQYEG</sequence>
<dbReference type="EMBL" id="JAJVCN010000003">
    <property type="protein sequence ID" value="MCE7008540.1"/>
    <property type="molecule type" value="Genomic_DNA"/>
</dbReference>